<dbReference type="PANTHER" id="PTHR33223">
    <property type="entry name" value="CCHC-TYPE DOMAIN-CONTAINING PROTEIN"/>
    <property type="match status" value="1"/>
</dbReference>
<organism evidence="3 4">
    <name type="scientific">Senna tora</name>
    <dbReference type="NCBI Taxonomy" id="362788"/>
    <lineage>
        <taxon>Eukaryota</taxon>
        <taxon>Viridiplantae</taxon>
        <taxon>Streptophyta</taxon>
        <taxon>Embryophyta</taxon>
        <taxon>Tracheophyta</taxon>
        <taxon>Spermatophyta</taxon>
        <taxon>Magnoliopsida</taxon>
        <taxon>eudicotyledons</taxon>
        <taxon>Gunneridae</taxon>
        <taxon>Pentapetalae</taxon>
        <taxon>rosids</taxon>
        <taxon>fabids</taxon>
        <taxon>Fabales</taxon>
        <taxon>Fabaceae</taxon>
        <taxon>Caesalpinioideae</taxon>
        <taxon>Cassia clade</taxon>
        <taxon>Senna</taxon>
    </lineage>
</organism>
<evidence type="ECO:0000313" key="4">
    <source>
        <dbReference type="Proteomes" id="UP000634136"/>
    </source>
</evidence>
<accession>A0A834X0J6</accession>
<protein>
    <recommendedName>
        <fullName evidence="2">Retrotransposon gag domain-containing protein</fullName>
    </recommendedName>
</protein>
<comment type="caution">
    <text evidence="3">The sequence shown here is derived from an EMBL/GenBank/DDBJ whole genome shotgun (WGS) entry which is preliminary data.</text>
</comment>
<keyword evidence="4" id="KW-1185">Reference proteome</keyword>
<dbReference type="Pfam" id="PF03732">
    <property type="entry name" value="Retrotrans_gag"/>
    <property type="match status" value="1"/>
</dbReference>
<evidence type="ECO:0000256" key="1">
    <source>
        <dbReference type="SAM" id="MobiDB-lite"/>
    </source>
</evidence>
<sequence>MPKGKKKKVIELSPPQIRKARRRRVIESPPSSPLRIFTSPSSPKGETIKTIETPEMAEEDTRAVEDYATPSAEELQSSIPRPTVQATTFEIKPATIHLLQSMGTFGESVNEDPNRHILNFLEICDTNRQNGVSDEAVRLRLFPFSLRDQAREWLQSLPQGSITSWADLSQKFLAKFFPPRKTAKLRADNTNFKQQNFERLYEAWERFKGLMRKCPHHGVPKWLQVQTFYNGLFSDFQTNVDATANGALMAKPVKEAYSLLETMAANNFQWHSDRNASVKSVESQNNDALVTLTARIADLANKLEGLSVQKPAHVVNAIMPRCEHCGEGHITDQCPLVLESVQFLANKNANNNPYSNSYNPGWRNHPNFSWTQNSGPFLATSKTLIDVGKGELTMRIQDAQVTFNMLNPIKSPKENEKTLKIESTKERLSKAAIDDDLNNRQIDPGENSQKYLTEIDSADQFRGHTMLKAPPWCNKSKSPHHINQELPFTPGVQKNITSRDTRNWDSCKITSTPCALIDPG</sequence>
<dbReference type="PANTHER" id="PTHR33223:SF11">
    <property type="entry name" value="ELEMENT PROTEIN, PUTATIVE-RELATED"/>
    <property type="match status" value="1"/>
</dbReference>
<feature type="region of interest" description="Disordered" evidence="1">
    <location>
        <begin position="16"/>
        <end position="47"/>
    </location>
</feature>
<dbReference type="EMBL" id="JAAIUW010000004">
    <property type="protein sequence ID" value="KAF7835938.1"/>
    <property type="molecule type" value="Genomic_DNA"/>
</dbReference>
<name>A0A834X0J6_9FABA</name>
<evidence type="ECO:0000313" key="3">
    <source>
        <dbReference type="EMBL" id="KAF7835938.1"/>
    </source>
</evidence>
<dbReference type="OrthoDB" id="1923650at2759"/>
<dbReference type="AlphaFoldDB" id="A0A834X0J6"/>
<reference evidence="3" key="1">
    <citation type="submission" date="2020-09" db="EMBL/GenBank/DDBJ databases">
        <title>Genome-Enabled Discovery of Anthraquinone Biosynthesis in Senna tora.</title>
        <authorList>
            <person name="Kang S.-H."/>
            <person name="Pandey R.P."/>
            <person name="Lee C.-M."/>
            <person name="Sim J.-S."/>
            <person name="Jeong J.-T."/>
            <person name="Choi B.-S."/>
            <person name="Jung M."/>
            <person name="Ginzburg D."/>
            <person name="Zhao K."/>
            <person name="Won S.Y."/>
            <person name="Oh T.-J."/>
            <person name="Yu Y."/>
            <person name="Kim N.-H."/>
            <person name="Lee O.R."/>
            <person name="Lee T.-H."/>
            <person name="Bashyal P."/>
            <person name="Kim T.-S."/>
            <person name="Lee W.-H."/>
            <person name="Kawkins C."/>
            <person name="Kim C.-K."/>
            <person name="Kim J.S."/>
            <person name="Ahn B.O."/>
            <person name="Rhee S.Y."/>
            <person name="Sohng J.K."/>
        </authorList>
    </citation>
    <scope>NUCLEOTIDE SEQUENCE</scope>
    <source>
        <tissue evidence="3">Leaf</tissue>
    </source>
</reference>
<dbReference type="Proteomes" id="UP000634136">
    <property type="component" value="Unassembled WGS sequence"/>
</dbReference>
<proteinExistence type="predicted"/>
<feature type="domain" description="Retrotransposon gag" evidence="2">
    <location>
        <begin position="140"/>
        <end position="232"/>
    </location>
</feature>
<dbReference type="InterPro" id="IPR005162">
    <property type="entry name" value="Retrotrans_gag_dom"/>
</dbReference>
<gene>
    <name evidence="3" type="ORF">G2W53_010797</name>
</gene>
<evidence type="ECO:0000259" key="2">
    <source>
        <dbReference type="Pfam" id="PF03732"/>
    </source>
</evidence>
<feature type="region of interest" description="Disordered" evidence="1">
    <location>
        <begin position="476"/>
        <end position="500"/>
    </location>
</feature>